<dbReference type="CDD" id="cd08645">
    <property type="entry name" value="FMT_core_GART"/>
    <property type="match status" value="1"/>
</dbReference>
<organism evidence="10">
    <name type="scientific">termite gut metagenome</name>
    <dbReference type="NCBI Taxonomy" id="433724"/>
    <lineage>
        <taxon>unclassified sequences</taxon>
        <taxon>metagenomes</taxon>
        <taxon>organismal metagenomes</taxon>
    </lineage>
</organism>
<feature type="domain" description="Formyl transferase N-terminal" evidence="9">
    <location>
        <begin position="20"/>
        <end position="197"/>
    </location>
</feature>
<dbReference type="PANTHER" id="PTHR43369">
    <property type="entry name" value="PHOSPHORIBOSYLGLYCINAMIDE FORMYLTRANSFERASE"/>
    <property type="match status" value="1"/>
</dbReference>
<dbReference type="EMBL" id="SNRY01000029">
    <property type="protein sequence ID" value="KAA6350368.1"/>
    <property type="molecule type" value="Genomic_DNA"/>
</dbReference>
<dbReference type="SUPFAM" id="SSF53328">
    <property type="entry name" value="Formyltransferase"/>
    <property type="match status" value="1"/>
</dbReference>
<reference evidence="10" key="1">
    <citation type="submission" date="2019-03" db="EMBL/GenBank/DDBJ databases">
        <title>Single cell metagenomics reveals metabolic interactions within the superorganism composed of flagellate Streblomastix strix and complex community of Bacteroidetes bacteria on its surface.</title>
        <authorList>
            <person name="Treitli S.C."/>
            <person name="Kolisko M."/>
            <person name="Husnik F."/>
            <person name="Keeling P."/>
            <person name="Hampl V."/>
        </authorList>
    </citation>
    <scope>NUCLEOTIDE SEQUENCE</scope>
    <source>
        <strain evidence="10">STM</strain>
    </source>
</reference>
<evidence type="ECO:0000256" key="7">
    <source>
        <dbReference type="ARBA" id="ARBA00041682"/>
    </source>
</evidence>
<dbReference type="GO" id="GO:0004644">
    <property type="term" value="F:phosphoribosylglycinamide formyltransferase activity"/>
    <property type="evidence" value="ECO:0007669"/>
    <property type="project" value="UniProtKB-EC"/>
</dbReference>
<accession>A0A5J4SWN9</accession>
<evidence type="ECO:0000259" key="9">
    <source>
        <dbReference type="Pfam" id="PF00551"/>
    </source>
</evidence>
<keyword evidence="4" id="KW-0658">Purine biosynthesis</keyword>
<comment type="pathway">
    <text evidence="1">Purine metabolism; IMP biosynthesis via de novo pathway; N(2)-formyl-N(1)-(5-phospho-D-ribosyl)glycinamide from N(1)-(5-phospho-D-ribosyl)glycinamide (10-formyl THF route): step 1/1.</text>
</comment>
<dbReference type="InterPro" id="IPR002376">
    <property type="entry name" value="Formyl_transf_N"/>
</dbReference>
<dbReference type="UniPathway" id="UPA00074">
    <property type="reaction ID" value="UER00126"/>
</dbReference>
<comment type="caution">
    <text evidence="10">The sequence shown here is derived from an EMBL/GenBank/DDBJ whole genome shotgun (WGS) entry which is preliminary data.</text>
</comment>
<comment type="similarity">
    <text evidence="5">Belongs to the GART family.</text>
</comment>
<evidence type="ECO:0000256" key="8">
    <source>
        <dbReference type="ARBA" id="ARBA00047664"/>
    </source>
</evidence>
<sequence length="207" mass="23697">MRFARFIYLCAYFMFMRKYIAILASGSGSNAENIITYFEKNSRIKIALVLSNKENAGVLERAQRLGVPSVVVPKDDWVTGEKAMILLRQYRIDFIVLAGFLLQIPEIWLHAYPHKIINIHPALLPKFGGKGMYGNKVHEAVVAANEKESGITIHYVNEHYDKGEIIFQTKCEILPKDFPEDVAKKVHALEYTYFPKIIEQVVSNYTL</sequence>
<dbReference type="InterPro" id="IPR036477">
    <property type="entry name" value="Formyl_transf_N_sf"/>
</dbReference>
<dbReference type="GO" id="GO:0005829">
    <property type="term" value="C:cytosol"/>
    <property type="evidence" value="ECO:0007669"/>
    <property type="project" value="TreeGrafter"/>
</dbReference>
<dbReference type="Pfam" id="PF00551">
    <property type="entry name" value="Formyl_trans_N"/>
    <property type="match status" value="1"/>
</dbReference>
<dbReference type="HAMAP" id="MF_01930">
    <property type="entry name" value="PurN"/>
    <property type="match status" value="1"/>
</dbReference>
<dbReference type="Gene3D" id="3.40.50.170">
    <property type="entry name" value="Formyl transferase, N-terminal domain"/>
    <property type="match status" value="1"/>
</dbReference>
<evidence type="ECO:0000256" key="3">
    <source>
        <dbReference type="ARBA" id="ARBA00022679"/>
    </source>
</evidence>
<comment type="catalytic activity">
    <reaction evidence="8">
        <text>N(1)-(5-phospho-beta-D-ribosyl)glycinamide + (6R)-10-formyltetrahydrofolate = N(2)-formyl-N(1)-(5-phospho-beta-D-ribosyl)glycinamide + (6S)-5,6,7,8-tetrahydrofolate + H(+)</text>
        <dbReference type="Rhea" id="RHEA:15053"/>
        <dbReference type="ChEBI" id="CHEBI:15378"/>
        <dbReference type="ChEBI" id="CHEBI:57453"/>
        <dbReference type="ChEBI" id="CHEBI:143788"/>
        <dbReference type="ChEBI" id="CHEBI:147286"/>
        <dbReference type="ChEBI" id="CHEBI:195366"/>
        <dbReference type="EC" id="2.1.2.2"/>
    </reaction>
</comment>
<dbReference type="GO" id="GO:0006189">
    <property type="term" value="P:'de novo' IMP biosynthetic process"/>
    <property type="evidence" value="ECO:0007669"/>
    <property type="project" value="UniProtKB-UniPathway"/>
</dbReference>
<evidence type="ECO:0000256" key="6">
    <source>
        <dbReference type="ARBA" id="ARBA00041324"/>
    </source>
</evidence>
<gene>
    <name evidence="10" type="ORF">EZS27_002213</name>
</gene>
<evidence type="ECO:0000256" key="1">
    <source>
        <dbReference type="ARBA" id="ARBA00005054"/>
    </source>
</evidence>
<evidence type="ECO:0000256" key="4">
    <source>
        <dbReference type="ARBA" id="ARBA00022755"/>
    </source>
</evidence>
<evidence type="ECO:0000313" key="10">
    <source>
        <dbReference type="EMBL" id="KAA6350368.1"/>
    </source>
</evidence>
<dbReference type="InterPro" id="IPR001555">
    <property type="entry name" value="GART_AS"/>
</dbReference>
<dbReference type="AlphaFoldDB" id="A0A5J4SWN9"/>
<dbReference type="InterPro" id="IPR004607">
    <property type="entry name" value="GART"/>
</dbReference>
<keyword evidence="3 10" id="KW-0808">Transferase</keyword>
<dbReference type="PANTHER" id="PTHR43369:SF2">
    <property type="entry name" value="PHOSPHORIBOSYLGLYCINAMIDE FORMYLTRANSFERASE"/>
    <property type="match status" value="1"/>
</dbReference>
<name>A0A5J4SWN9_9ZZZZ</name>
<dbReference type="PROSITE" id="PS00373">
    <property type="entry name" value="GART"/>
    <property type="match status" value="1"/>
</dbReference>
<evidence type="ECO:0000256" key="2">
    <source>
        <dbReference type="ARBA" id="ARBA00012254"/>
    </source>
</evidence>
<evidence type="ECO:0000256" key="5">
    <source>
        <dbReference type="ARBA" id="ARBA00038440"/>
    </source>
</evidence>
<dbReference type="EC" id="2.1.2.2" evidence="2"/>
<protein>
    <recommendedName>
        <fullName evidence="2">phosphoribosylglycinamide formyltransferase 1</fullName>
        <ecNumber evidence="2">2.1.2.2</ecNumber>
    </recommendedName>
    <alternativeName>
        <fullName evidence="7">5'-phosphoribosylglycinamide transformylase</fullName>
    </alternativeName>
    <alternativeName>
        <fullName evidence="6">GAR transformylase</fullName>
    </alternativeName>
</protein>
<proteinExistence type="inferred from homology"/>